<dbReference type="SUPFAM" id="SSF103473">
    <property type="entry name" value="MFS general substrate transporter"/>
    <property type="match status" value="1"/>
</dbReference>
<dbReference type="PaxDb" id="3055-EDP01919"/>
<feature type="transmembrane region" description="Helical" evidence="7">
    <location>
        <begin position="387"/>
        <end position="409"/>
    </location>
</feature>
<feature type="transmembrane region" description="Helical" evidence="7">
    <location>
        <begin position="166"/>
        <end position="186"/>
    </location>
</feature>
<dbReference type="InParanoid" id="A0A2K3DCT4"/>
<feature type="transmembrane region" description="Helical" evidence="7">
    <location>
        <begin position="447"/>
        <end position="472"/>
    </location>
</feature>
<feature type="transmembrane region" description="Helical" evidence="7">
    <location>
        <begin position="484"/>
        <end position="506"/>
    </location>
</feature>
<evidence type="ECO:0000256" key="7">
    <source>
        <dbReference type="SAM" id="Phobius"/>
    </source>
</evidence>
<feature type="region of interest" description="Disordered" evidence="6">
    <location>
        <begin position="606"/>
        <end position="648"/>
    </location>
</feature>
<feature type="transmembrane region" description="Helical" evidence="7">
    <location>
        <begin position="44"/>
        <end position="67"/>
    </location>
</feature>
<feature type="transmembrane region" description="Helical" evidence="7">
    <location>
        <begin position="74"/>
        <end position="93"/>
    </location>
</feature>
<dbReference type="GeneID" id="5720703"/>
<gene>
    <name evidence="9" type="ORF">CHLRE_09g400950v5</name>
</gene>
<dbReference type="AlphaFoldDB" id="A0A2K3DCT4"/>
<dbReference type="GO" id="GO:0022857">
    <property type="term" value="F:transmembrane transporter activity"/>
    <property type="evidence" value="ECO:0000318"/>
    <property type="project" value="GO_Central"/>
</dbReference>
<feature type="transmembrane region" description="Helical" evidence="7">
    <location>
        <begin position="534"/>
        <end position="555"/>
    </location>
</feature>
<evidence type="ECO:0000256" key="2">
    <source>
        <dbReference type="ARBA" id="ARBA00022448"/>
    </source>
</evidence>
<dbReference type="KEGG" id="cre:CHLRE_09g400950v5"/>
<comment type="subcellular location">
    <subcellularLocation>
        <location evidence="1">Membrane</location>
        <topology evidence="1">Multi-pass membrane protein</topology>
    </subcellularLocation>
</comment>
<dbReference type="Gene3D" id="1.20.1250.20">
    <property type="entry name" value="MFS general substrate transporter like domains"/>
    <property type="match status" value="1"/>
</dbReference>
<reference evidence="9 10" key="1">
    <citation type="journal article" date="2007" name="Science">
        <title>The Chlamydomonas genome reveals the evolution of key animal and plant functions.</title>
        <authorList>
            <person name="Merchant S.S."/>
            <person name="Prochnik S.E."/>
            <person name="Vallon O."/>
            <person name="Harris E.H."/>
            <person name="Karpowicz S.J."/>
            <person name="Witman G.B."/>
            <person name="Terry A."/>
            <person name="Salamov A."/>
            <person name="Fritz-Laylin L.K."/>
            <person name="Marechal-Drouard L."/>
            <person name="Marshall W.F."/>
            <person name="Qu L.H."/>
            <person name="Nelson D.R."/>
            <person name="Sanderfoot A.A."/>
            <person name="Spalding M.H."/>
            <person name="Kapitonov V.V."/>
            <person name="Ren Q."/>
            <person name="Ferris P."/>
            <person name="Lindquist E."/>
            <person name="Shapiro H."/>
            <person name="Lucas S.M."/>
            <person name="Grimwood J."/>
            <person name="Schmutz J."/>
            <person name="Cardol P."/>
            <person name="Cerutti H."/>
            <person name="Chanfreau G."/>
            <person name="Chen C.L."/>
            <person name="Cognat V."/>
            <person name="Croft M.T."/>
            <person name="Dent R."/>
            <person name="Dutcher S."/>
            <person name="Fernandez E."/>
            <person name="Fukuzawa H."/>
            <person name="Gonzalez-Ballester D."/>
            <person name="Gonzalez-Halphen D."/>
            <person name="Hallmann A."/>
            <person name="Hanikenne M."/>
            <person name="Hippler M."/>
            <person name="Inwood W."/>
            <person name="Jabbari K."/>
            <person name="Kalanon M."/>
            <person name="Kuras R."/>
            <person name="Lefebvre P.A."/>
            <person name="Lemaire S.D."/>
            <person name="Lobanov A.V."/>
            <person name="Lohr M."/>
            <person name="Manuell A."/>
            <person name="Meier I."/>
            <person name="Mets L."/>
            <person name="Mittag M."/>
            <person name="Mittelmeier T."/>
            <person name="Moroney J.V."/>
            <person name="Moseley J."/>
            <person name="Napoli C."/>
            <person name="Nedelcu A.M."/>
            <person name="Niyogi K."/>
            <person name="Novoselov S.V."/>
            <person name="Paulsen I.T."/>
            <person name="Pazour G."/>
            <person name="Purton S."/>
            <person name="Ral J.P."/>
            <person name="Riano-Pachon D.M."/>
            <person name="Riekhof W."/>
            <person name="Rymarquis L."/>
            <person name="Schroda M."/>
            <person name="Stern D."/>
            <person name="Umen J."/>
            <person name="Willows R."/>
            <person name="Wilson N."/>
            <person name="Zimmer S.L."/>
            <person name="Allmer J."/>
            <person name="Balk J."/>
            <person name="Bisova K."/>
            <person name="Chen C.J."/>
            <person name="Elias M."/>
            <person name="Gendler K."/>
            <person name="Hauser C."/>
            <person name="Lamb M.R."/>
            <person name="Ledford H."/>
            <person name="Long J.C."/>
            <person name="Minagawa J."/>
            <person name="Page M.D."/>
            <person name="Pan J."/>
            <person name="Pootakham W."/>
            <person name="Roje S."/>
            <person name="Rose A."/>
            <person name="Stahlberg E."/>
            <person name="Terauchi A.M."/>
            <person name="Yang P."/>
            <person name="Ball S."/>
            <person name="Bowler C."/>
            <person name="Dieckmann C.L."/>
            <person name="Gladyshev V.N."/>
            <person name="Green P."/>
            <person name="Jorgensen R."/>
            <person name="Mayfield S."/>
            <person name="Mueller-Roeber B."/>
            <person name="Rajamani S."/>
            <person name="Sayre R.T."/>
            <person name="Brokstein P."/>
            <person name="Dubchak I."/>
            <person name="Goodstein D."/>
            <person name="Hornick L."/>
            <person name="Huang Y.W."/>
            <person name="Jhaveri J."/>
            <person name="Luo Y."/>
            <person name="Martinez D."/>
            <person name="Ngau W.C."/>
            <person name="Otillar B."/>
            <person name="Poliakov A."/>
            <person name="Porter A."/>
            <person name="Szajkowski L."/>
            <person name="Werner G."/>
            <person name="Zhou K."/>
            <person name="Grigoriev I.V."/>
            <person name="Rokhsar D.S."/>
            <person name="Grossman A.R."/>
        </authorList>
    </citation>
    <scope>NUCLEOTIDE SEQUENCE [LARGE SCALE GENOMIC DNA]</scope>
    <source>
        <strain evidence="10">CC-503</strain>
    </source>
</reference>
<dbReference type="FunFam" id="1.20.1250.20:FF:001093">
    <property type="entry name" value="Predicted protein"/>
    <property type="match status" value="1"/>
</dbReference>
<protein>
    <recommendedName>
        <fullName evidence="8">Major facilitator superfamily (MFS) profile domain-containing protein</fullName>
    </recommendedName>
</protein>
<feature type="transmembrane region" description="Helical" evidence="7">
    <location>
        <begin position="421"/>
        <end position="441"/>
    </location>
</feature>
<evidence type="ECO:0000256" key="4">
    <source>
        <dbReference type="ARBA" id="ARBA00022989"/>
    </source>
</evidence>
<evidence type="ECO:0000256" key="1">
    <source>
        <dbReference type="ARBA" id="ARBA00004141"/>
    </source>
</evidence>
<keyword evidence="3 7" id="KW-0812">Transmembrane</keyword>
<evidence type="ECO:0000313" key="9">
    <source>
        <dbReference type="EMBL" id="PNW78346.1"/>
    </source>
</evidence>
<feature type="domain" description="Major facilitator superfamily (MFS) profile" evidence="8">
    <location>
        <begin position="9"/>
        <end position="557"/>
    </location>
</feature>
<dbReference type="PANTHER" id="PTHR43791">
    <property type="entry name" value="PERMEASE-RELATED"/>
    <property type="match status" value="1"/>
</dbReference>
<evidence type="ECO:0000256" key="5">
    <source>
        <dbReference type="ARBA" id="ARBA00023136"/>
    </source>
</evidence>
<keyword evidence="5 7" id="KW-0472">Membrane</keyword>
<organism evidence="9 10">
    <name type="scientific">Chlamydomonas reinhardtii</name>
    <name type="common">Chlamydomonas smithii</name>
    <dbReference type="NCBI Taxonomy" id="3055"/>
    <lineage>
        <taxon>Eukaryota</taxon>
        <taxon>Viridiplantae</taxon>
        <taxon>Chlorophyta</taxon>
        <taxon>core chlorophytes</taxon>
        <taxon>Chlorophyceae</taxon>
        <taxon>CS clade</taxon>
        <taxon>Chlamydomonadales</taxon>
        <taxon>Chlamydomonadaceae</taxon>
        <taxon>Chlamydomonas</taxon>
    </lineage>
</organism>
<dbReference type="InterPro" id="IPR020846">
    <property type="entry name" value="MFS_dom"/>
</dbReference>
<dbReference type="InterPro" id="IPR011701">
    <property type="entry name" value="MFS"/>
</dbReference>
<feature type="transmembrane region" description="Helical" evidence="7">
    <location>
        <begin position="99"/>
        <end position="118"/>
    </location>
</feature>
<evidence type="ECO:0000313" key="10">
    <source>
        <dbReference type="Proteomes" id="UP000006906"/>
    </source>
</evidence>
<feature type="compositionally biased region" description="Polar residues" evidence="6">
    <location>
        <begin position="606"/>
        <end position="617"/>
    </location>
</feature>
<dbReference type="PROSITE" id="PS50850">
    <property type="entry name" value="MFS"/>
    <property type="match status" value="1"/>
</dbReference>
<dbReference type="RefSeq" id="XP_001695211.2">
    <property type="nucleotide sequence ID" value="XM_001695159.2"/>
</dbReference>
<feature type="region of interest" description="Disordered" evidence="6">
    <location>
        <begin position="245"/>
        <end position="265"/>
    </location>
</feature>
<evidence type="ECO:0000259" key="8">
    <source>
        <dbReference type="PROSITE" id="PS50850"/>
    </source>
</evidence>
<dbReference type="InterPro" id="IPR036259">
    <property type="entry name" value="MFS_trans_sf"/>
</dbReference>
<dbReference type="Proteomes" id="UP000006906">
    <property type="component" value="Chromosome 9"/>
</dbReference>
<feature type="compositionally biased region" description="Gly residues" evidence="6">
    <location>
        <begin position="220"/>
        <end position="237"/>
    </location>
</feature>
<feature type="region of interest" description="Disordered" evidence="6">
    <location>
        <begin position="218"/>
        <end position="237"/>
    </location>
</feature>
<dbReference type="EMBL" id="CM008970">
    <property type="protein sequence ID" value="PNW78346.1"/>
    <property type="molecule type" value="Genomic_DNA"/>
</dbReference>
<dbReference type="STRING" id="3055.A0A2K3DCT4"/>
<name>A0A2K3DCT4_CHLRE</name>
<dbReference type="OrthoDB" id="196786at2759"/>
<keyword evidence="10" id="KW-1185">Reference proteome</keyword>
<dbReference type="Gramene" id="PNW78346">
    <property type="protein sequence ID" value="PNW78346"/>
    <property type="gene ID" value="CHLRE_09g400950v5"/>
</dbReference>
<dbReference type="Pfam" id="PF07690">
    <property type="entry name" value="MFS_1"/>
    <property type="match status" value="1"/>
</dbReference>
<accession>A0A2K3DCT4</accession>
<evidence type="ECO:0000256" key="3">
    <source>
        <dbReference type="ARBA" id="ARBA00022692"/>
    </source>
</evidence>
<dbReference type="GO" id="GO:0016020">
    <property type="term" value="C:membrane"/>
    <property type="evidence" value="ECO:0000318"/>
    <property type="project" value="GO_Central"/>
</dbReference>
<evidence type="ECO:0000256" key="6">
    <source>
        <dbReference type="SAM" id="MobiDB-lite"/>
    </source>
</evidence>
<keyword evidence="2" id="KW-0813">Transport</keyword>
<proteinExistence type="predicted"/>
<sequence length="648" mass="64485">MFNKVSTRLLPLFFVMVIMCYVDRTSLAFAAIQLNADLGFPPAVYGMGSGLFFLGYSLFQIPSNLLLRRVGGPTWLAFIIFAWGLAASAFAGMHTATHFYVLRLVLGVAEAGAFPGMWYMLTKFFPGDQLAFPFAVVEAGISLSHVLAAPLAAACLSLDGLGGLAGWRWLFLVEGAPTLLLAVVMYRMLPRGPETATFLSPAERRVLQRKLELHARSELGSGGGAGHGATGTAAGGGADVSSTNAAGGGSVVKRSGKARSGQATPSTAAGADAAAAAVAGAFGGPGGGGAGSSGGHTHSQGAGAVGCAGGGGGGNSSSVAGSGTTWQAVRAALTNKYVWYLGCVKFIRDIASFGLIFWAPTIVNSLIEEMRSADAAYDADGGGGSHGTGLAAVLLTSLPFAAAAGAGMALAHSSQRCGERFIHIGLPYLLTGAILSLYSVGADRSPWLGFAALGLGIVGNYCGSGPGLALLTELAAGPGLVVALPLYNSIGVFGGFLGPSLVGWLVQRARDAEDRRLAEGGAAALHGGGFGVSAMVLGAALAIAGVLTLALGAWLGRLGPGLQQILHGSAAAGGVRGGVAAGAGGGGSRGGSDESAPLLMVVDSSVGSDASRRSGSGTAEGLRSLEVSSRNASAHGGLAAAVGLPSRP</sequence>
<dbReference type="PANTHER" id="PTHR43791:SF36">
    <property type="entry name" value="TRANSPORTER, PUTATIVE (AFU_ORTHOLOGUE AFUA_6G08340)-RELATED"/>
    <property type="match status" value="1"/>
</dbReference>
<keyword evidence="4 7" id="KW-1133">Transmembrane helix</keyword>